<evidence type="ECO:0000256" key="3">
    <source>
        <dbReference type="ARBA" id="ARBA00023315"/>
    </source>
</evidence>
<dbReference type="Pfam" id="PF00195">
    <property type="entry name" value="Chal_sti_synt_N"/>
    <property type="match status" value="1"/>
</dbReference>
<dbReference type="Gene3D" id="3.40.47.10">
    <property type="match status" value="2"/>
</dbReference>
<keyword evidence="3" id="KW-0012">Acyltransferase</keyword>
<dbReference type="OrthoDB" id="9786288at2"/>
<organism evidence="7 8">
    <name type="scientific">Cerasibacillus quisquiliarum</name>
    <dbReference type="NCBI Taxonomy" id="227865"/>
    <lineage>
        <taxon>Bacteria</taxon>
        <taxon>Bacillati</taxon>
        <taxon>Bacillota</taxon>
        <taxon>Bacilli</taxon>
        <taxon>Bacillales</taxon>
        <taxon>Bacillaceae</taxon>
        <taxon>Cerasibacillus</taxon>
    </lineage>
</organism>
<dbReference type="InterPro" id="IPR012328">
    <property type="entry name" value="Chalcone/stilbene_synt_C"/>
</dbReference>
<evidence type="ECO:0000256" key="2">
    <source>
        <dbReference type="ARBA" id="ARBA00022679"/>
    </source>
</evidence>
<sequence>MTKIASVGIGVPSHTLDQETVKSLVKKIFVNEKRMINRLLTVFENAAIQSRQFVVTPDWFETTQDFKTRNDLYIKHAVDLSLIAIEDCLTNQSFLQKTVPISDIDHIIFVSSTGIATPTIDVHIINRLPFRESISRTPLWGLGCAGGAIGISHAHHILQAQPTTNVLLICCELCSLTFQNNDIRKSNIVGTALFGDGASAALLIGNKSHLNRYVQAKQTPSIKSTSSFTKRHTENVMGWNINTNGFNVIFSKRIPKLIHTLFKPHLEKFMGEHLLVNDDIDSFIAHPGGRKVLESMEEACLIPSEKLRHSYDVLKNHGNMSSPTVLYVLREWIKDSESKHRSILSALGPGFSSELLLLEWS</sequence>
<dbReference type="InterPro" id="IPR001099">
    <property type="entry name" value="Chalcone/stilbene_synt_N"/>
</dbReference>
<keyword evidence="8" id="KW-1185">Reference proteome</keyword>
<feature type="active site" description="Acyl-thioester intermediate" evidence="4">
    <location>
        <position position="144"/>
    </location>
</feature>
<protein>
    <submittedName>
        <fullName evidence="7">Putative chalcone synthase</fullName>
    </submittedName>
</protein>
<gene>
    <name evidence="7" type="primary">bcsA</name>
    <name evidence="7" type="ORF">CQU01_08070</name>
</gene>
<dbReference type="EMBL" id="BJXW01000008">
    <property type="protein sequence ID" value="GEN30569.1"/>
    <property type="molecule type" value="Genomic_DNA"/>
</dbReference>
<dbReference type="GO" id="GO:0016747">
    <property type="term" value="F:acyltransferase activity, transferring groups other than amino-acyl groups"/>
    <property type="evidence" value="ECO:0007669"/>
    <property type="project" value="InterPro"/>
</dbReference>
<evidence type="ECO:0000256" key="1">
    <source>
        <dbReference type="ARBA" id="ARBA00005531"/>
    </source>
</evidence>
<feature type="domain" description="Chalcone/stilbene synthase N-terminal" evidence="5">
    <location>
        <begin position="4"/>
        <end position="203"/>
    </location>
</feature>
<reference evidence="7 8" key="1">
    <citation type="submission" date="2019-07" db="EMBL/GenBank/DDBJ databases">
        <title>Whole genome shotgun sequence of Cerasibacillus quisquiliarum NBRC 102429.</title>
        <authorList>
            <person name="Hosoyama A."/>
            <person name="Uohara A."/>
            <person name="Ohji S."/>
            <person name="Ichikawa N."/>
        </authorList>
    </citation>
    <scope>NUCLEOTIDE SEQUENCE [LARGE SCALE GENOMIC DNA]</scope>
    <source>
        <strain evidence="7 8">NBRC 102429</strain>
    </source>
</reference>
<dbReference type="Pfam" id="PF02797">
    <property type="entry name" value="Chal_sti_synt_C"/>
    <property type="match status" value="1"/>
</dbReference>
<dbReference type="AlphaFoldDB" id="A0A511UVD9"/>
<evidence type="ECO:0000256" key="4">
    <source>
        <dbReference type="PIRSR" id="PIRSR000451-1"/>
    </source>
</evidence>
<dbReference type="PANTHER" id="PTHR11877">
    <property type="entry name" value="HYDROXYMETHYLGLUTARYL-COA SYNTHASE"/>
    <property type="match status" value="1"/>
</dbReference>
<dbReference type="PIRSF" id="PIRSF000451">
    <property type="entry name" value="PKS_III"/>
    <property type="match status" value="1"/>
</dbReference>
<dbReference type="SUPFAM" id="SSF53901">
    <property type="entry name" value="Thiolase-like"/>
    <property type="match status" value="2"/>
</dbReference>
<name>A0A511UVD9_9BACI</name>
<dbReference type="GO" id="GO:0030639">
    <property type="term" value="P:polyketide biosynthetic process"/>
    <property type="evidence" value="ECO:0007669"/>
    <property type="project" value="TreeGrafter"/>
</dbReference>
<dbReference type="CDD" id="cd00831">
    <property type="entry name" value="CHS_like"/>
    <property type="match status" value="1"/>
</dbReference>
<dbReference type="InterPro" id="IPR016039">
    <property type="entry name" value="Thiolase-like"/>
</dbReference>
<evidence type="ECO:0000259" key="5">
    <source>
        <dbReference type="Pfam" id="PF00195"/>
    </source>
</evidence>
<dbReference type="InterPro" id="IPR011141">
    <property type="entry name" value="Polyketide_synthase_type-III"/>
</dbReference>
<accession>A0A511UVD9</accession>
<evidence type="ECO:0000259" key="6">
    <source>
        <dbReference type="Pfam" id="PF02797"/>
    </source>
</evidence>
<dbReference type="PANTHER" id="PTHR11877:SF99">
    <property type="entry name" value="1,3,6,8-TETRAHYDROXYNAPHTHALENE SYNTHASE"/>
    <property type="match status" value="1"/>
</dbReference>
<proteinExistence type="inferred from homology"/>
<dbReference type="Proteomes" id="UP000321491">
    <property type="component" value="Unassembled WGS sequence"/>
</dbReference>
<feature type="domain" description="Chalcone/stilbene synthase C-terminal" evidence="6">
    <location>
        <begin position="232"/>
        <end position="357"/>
    </location>
</feature>
<evidence type="ECO:0000313" key="7">
    <source>
        <dbReference type="EMBL" id="GEN30569.1"/>
    </source>
</evidence>
<comment type="similarity">
    <text evidence="1">Belongs to the thiolase-like superfamily. Chalcone/stilbene synthases family.</text>
</comment>
<keyword evidence="2" id="KW-0808">Transferase</keyword>
<dbReference type="RefSeq" id="WP_146935943.1">
    <property type="nucleotide sequence ID" value="NZ_BJXW01000008.1"/>
</dbReference>
<evidence type="ECO:0000313" key="8">
    <source>
        <dbReference type="Proteomes" id="UP000321491"/>
    </source>
</evidence>
<comment type="caution">
    <text evidence="7">The sequence shown here is derived from an EMBL/GenBank/DDBJ whole genome shotgun (WGS) entry which is preliminary data.</text>
</comment>